<keyword evidence="2" id="KW-1185">Reference proteome</keyword>
<sequence>MSTPLIGTADALTPEWLASVLTTHDGRSPSITAVDLQAIGQGQLGATYAVTPTYGSGGEGFPARVVVKLPAADPNSRAFAQNLGCYAREVAFYTEAASRLAVRTPQCWAATVSEDGADFVLVLEDLSPARECGQLDGCGVEEARAALAQAAALHASSWGDAELARAEWLLTGTGVWRHLSAKAPATAEAFAERFAGRMDDATERAVAGLANGPAAVWVERGMRPRCVWHSDFRLDNLLFDAAGGAVPLVVVDWQSVTWADGTIDASYFLGAGMPTELRREHQESLIRGYHEALVAGGVRDYSWDECWDDYRAHAIAGLLVAITAGMGTTPSPEADALFLTMASRHAQHMLDVDTLSLLAAG</sequence>
<protein>
    <recommendedName>
        <fullName evidence="3">Aminoglycoside phosphotransferase domain-containing protein</fullName>
    </recommendedName>
</protein>
<dbReference type="InterPro" id="IPR011009">
    <property type="entry name" value="Kinase-like_dom_sf"/>
</dbReference>
<reference evidence="1 2" key="1">
    <citation type="journal article" date="2019" name="Int. J. Syst. Evol. Microbiol.">
        <title>The Global Catalogue of Microorganisms (GCM) 10K type strain sequencing project: providing services to taxonomists for standard genome sequencing and annotation.</title>
        <authorList>
            <consortium name="The Broad Institute Genomics Platform"/>
            <consortium name="The Broad Institute Genome Sequencing Center for Infectious Disease"/>
            <person name="Wu L."/>
            <person name="Ma J."/>
        </authorList>
    </citation>
    <scope>NUCLEOTIDE SEQUENCE [LARGE SCALE GENOMIC DNA]</scope>
    <source>
        <strain evidence="1 2">JCM 10671</strain>
    </source>
</reference>
<dbReference type="Proteomes" id="UP001500957">
    <property type="component" value="Unassembled WGS sequence"/>
</dbReference>
<dbReference type="Gene3D" id="3.90.1200.10">
    <property type="match status" value="1"/>
</dbReference>
<dbReference type="PANTHER" id="PTHR23020">
    <property type="entry name" value="UNCHARACTERIZED NUCLEAR HORMONE RECEPTOR-RELATED"/>
    <property type="match status" value="1"/>
</dbReference>
<evidence type="ECO:0000313" key="2">
    <source>
        <dbReference type="Proteomes" id="UP001500957"/>
    </source>
</evidence>
<dbReference type="EMBL" id="BAAAHE010000013">
    <property type="protein sequence ID" value="GAA0615939.1"/>
    <property type="molecule type" value="Genomic_DNA"/>
</dbReference>
<dbReference type="PANTHER" id="PTHR23020:SF41">
    <property type="entry name" value="AMINOGLYCOSIDE PHOSPHOTRANSFERASE DOMAIN-CONTAINING PROTEIN"/>
    <property type="match status" value="1"/>
</dbReference>
<evidence type="ECO:0008006" key="3">
    <source>
        <dbReference type="Google" id="ProtNLM"/>
    </source>
</evidence>
<accession>A0ABN1GPS4</accession>
<comment type="caution">
    <text evidence="1">The sequence shown here is derived from an EMBL/GenBank/DDBJ whole genome shotgun (WGS) entry which is preliminary data.</text>
</comment>
<evidence type="ECO:0000313" key="1">
    <source>
        <dbReference type="EMBL" id="GAA0615939.1"/>
    </source>
</evidence>
<proteinExistence type="predicted"/>
<gene>
    <name evidence="1" type="ORF">GCM10009547_17420</name>
</gene>
<dbReference type="SUPFAM" id="SSF56112">
    <property type="entry name" value="Protein kinase-like (PK-like)"/>
    <property type="match status" value="1"/>
</dbReference>
<organism evidence="1 2">
    <name type="scientific">Sporichthya brevicatena</name>
    <dbReference type="NCBI Taxonomy" id="171442"/>
    <lineage>
        <taxon>Bacteria</taxon>
        <taxon>Bacillati</taxon>
        <taxon>Actinomycetota</taxon>
        <taxon>Actinomycetes</taxon>
        <taxon>Sporichthyales</taxon>
        <taxon>Sporichthyaceae</taxon>
        <taxon>Sporichthya</taxon>
    </lineage>
</organism>
<dbReference type="InterPro" id="IPR004119">
    <property type="entry name" value="EcKL"/>
</dbReference>
<dbReference type="Pfam" id="PF02958">
    <property type="entry name" value="EcKL"/>
    <property type="match status" value="1"/>
</dbReference>
<name>A0ABN1GPS4_9ACTN</name>
<dbReference type="RefSeq" id="WP_344603687.1">
    <property type="nucleotide sequence ID" value="NZ_BAAAHE010000013.1"/>
</dbReference>
<dbReference type="InterPro" id="IPR052961">
    <property type="entry name" value="Oxido-Kinase-like_Enzymes"/>
</dbReference>